<gene>
    <name evidence="1" type="ORF">N011_24010</name>
</gene>
<name>A0AAU8LGE8_PSESX</name>
<sequence>MDWFKSLGRPLTIRSTPRSFQKELHKAIHVDAFNVTDYMPDAIQKGGFWIQVENAMLHINQFEDGIETVERELLMEALYPLGERIGLSRDTEFLERWRGDW</sequence>
<evidence type="ECO:0000313" key="1">
    <source>
        <dbReference type="EMBL" id="XCN67502.1"/>
    </source>
</evidence>
<proteinExistence type="predicted"/>
<dbReference type="RefSeq" id="WP_024695337.1">
    <property type="nucleotide sequence ID" value="NZ_CP159362.1"/>
</dbReference>
<organism evidence="1">
    <name type="scientific">Pseudomonas syringae CC1417</name>
    <dbReference type="NCBI Taxonomy" id="1357272"/>
    <lineage>
        <taxon>Bacteria</taxon>
        <taxon>Pseudomonadati</taxon>
        <taxon>Pseudomonadota</taxon>
        <taxon>Gammaproteobacteria</taxon>
        <taxon>Pseudomonadales</taxon>
        <taxon>Pseudomonadaceae</taxon>
        <taxon>Pseudomonas</taxon>
        <taxon>Pseudomonas syringae</taxon>
    </lineage>
</organism>
<dbReference type="EMBL" id="CP159362">
    <property type="protein sequence ID" value="XCN67502.1"/>
    <property type="molecule type" value="Genomic_DNA"/>
</dbReference>
<dbReference type="AlphaFoldDB" id="A0AAU8LGE8"/>
<reference evidence="1" key="2">
    <citation type="submission" date="2024-07" db="EMBL/GenBank/DDBJ databases">
        <title>A complete genome sequence for Pseudomonas syringae CC1417.</title>
        <authorList>
            <person name="Baltrus D.A."/>
        </authorList>
    </citation>
    <scope>NUCLEOTIDE SEQUENCE</scope>
    <source>
        <strain evidence="1">CC1417</strain>
    </source>
</reference>
<protein>
    <submittedName>
        <fullName evidence="1">Uncharacterized protein</fullName>
    </submittedName>
</protein>
<reference evidence="1" key="1">
    <citation type="journal article" date="2014" name="Genome Announc.">
        <title>Draft Genome Sequences of a Phylogenetically Diverse Suite of Pseudomonas syringae Strains from Multiple Source Populations.</title>
        <authorList>
            <person name="Baltrus D.A."/>
            <person name="Yourstone S."/>
            <person name="Lind A."/>
            <person name="Guilbaud C."/>
            <person name="Sands D.C."/>
            <person name="Jones C.D."/>
            <person name="Morris C.E."/>
            <person name="Dangl J.L."/>
        </authorList>
    </citation>
    <scope>NUCLEOTIDE SEQUENCE</scope>
    <source>
        <strain evidence="1">CC1417</strain>
    </source>
</reference>
<accession>A0AAU8LGE8</accession>